<evidence type="ECO:0000313" key="2">
    <source>
        <dbReference type="EMBL" id="SEB06309.1"/>
    </source>
</evidence>
<dbReference type="STRING" id="89524.SAMN05444370_1454"/>
<dbReference type="AlphaFoldDB" id="A0A1H4G9P4"/>
<gene>
    <name evidence="2" type="ORF">SAMN05444370_1454</name>
</gene>
<feature type="compositionally biased region" description="Basic and acidic residues" evidence="1">
    <location>
        <begin position="1"/>
        <end position="34"/>
    </location>
</feature>
<dbReference type="Proteomes" id="UP000198703">
    <property type="component" value="Unassembled WGS sequence"/>
</dbReference>
<feature type="region of interest" description="Disordered" evidence="1">
    <location>
        <begin position="1"/>
        <end position="36"/>
    </location>
</feature>
<evidence type="ECO:0000256" key="1">
    <source>
        <dbReference type="SAM" id="MobiDB-lite"/>
    </source>
</evidence>
<dbReference type="EMBL" id="FNQM01000045">
    <property type="protein sequence ID" value="SEB06309.1"/>
    <property type="molecule type" value="Genomic_DNA"/>
</dbReference>
<organism evidence="2 3">
    <name type="scientific">Rubrimonas cliftonensis</name>
    <dbReference type="NCBI Taxonomy" id="89524"/>
    <lineage>
        <taxon>Bacteria</taxon>
        <taxon>Pseudomonadati</taxon>
        <taxon>Pseudomonadota</taxon>
        <taxon>Alphaproteobacteria</taxon>
        <taxon>Rhodobacterales</taxon>
        <taxon>Paracoccaceae</taxon>
        <taxon>Rubrimonas</taxon>
    </lineage>
</organism>
<protein>
    <submittedName>
        <fullName evidence="2">Replication initiator protein A</fullName>
    </submittedName>
</protein>
<dbReference type="Pfam" id="PF10134">
    <property type="entry name" value="RPA"/>
    <property type="match status" value="1"/>
</dbReference>
<keyword evidence="3" id="KW-1185">Reference proteome</keyword>
<evidence type="ECO:0000313" key="3">
    <source>
        <dbReference type="Proteomes" id="UP000198703"/>
    </source>
</evidence>
<accession>A0A1H4G9P4</accession>
<name>A0A1H4G9P4_9RHOB</name>
<reference evidence="2 3" key="1">
    <citation type="submission" date="2016-10" db="EMBL/GenBank/DDBJ databases">
        <authorList>
            <person name="de Groot N.N."/>
        </authorList>
    </citation>
    <scope>NUCLEOTIDE SEQUENCE [LARGE SCALE GENOMIC DNA]</scope>
    <source>
        <strain evidence="2 3">DSM 15345</strain>
    </source>
</reference>
<sequence>MRPETSMNHDRQDARRDRAIRKGAEPQTARKQDDPFALGRVTAASVAAGAATGSSSLGGGLGAPIAMRNDISLMLLPVFVDGPGPIDAEFDGHRLRVYVEGDDGRMASPTDRKILNFLAGAIAARIRSGQAGSRHIRIETRPLIEALRADGVVGGAEYERLIASLKRLMGTVIETTMPLGDGVSRERRFRWVDAYEHDNHTTSGGKSILSLQITLSDDAFMWMTRTLGFEVAQPEFAAVTASRSSAWRIYEICFAQLIQAKSATSAIHIDDLRRRVPISAPLKVFKSRTLRTAMETIAATPEMNAHIRLLLERRTPKGFEEVDFAKRVSHDDLFVRIMRGRRAWPAMNVLLSQADAVTALARA</sequence>
<dbReference type="InterPro" id="IPR018777">
    <property type="entry name" value="Replication_initiator_prot_A"/>
</dbReference>
<proteinExistence type="predicted"/>